<dbReference type="PANTHER" id="PTHR14604:SF3">
    <property type="entry name" value="SPERM-ASSOCIATED ANTIGEN 16 PROTEIN"/>
    <property type="match status" value="1"/>
</dbReference>
<evidence type="ECO:0000256" key="1">
    <source>
        <dbReference type="ARBA" id="ARBA00022574"/>
    </source>
</evidence>
<evidence type="ECO:0000256" key="3">
    <source>
        <dbReference type="PROSITE-ProRule" id="PRU00221"/>
    </source>
</evidence>
<sequence length="390" mass="42773">MTDSSNFLVAEAQLVLEHARRAKAERTKDLGSPIQLAGIALALHVHDGYAWIAENTHVAKKIDLETGKTVKVYRGHAGPVTCLVLCDKVIGSGNRRILITGSWDETIKLWDADTTKLISSTKSHSDFVKALYVFPSLRLLVSSSSDKSVRFWDLSNPLASTPLPAVGSISSHTRPVECLDGVLQSDQAAVLYTADTMGTIKVWDLTLENGPSPRWRSTLRTELGHHRTKINEMMIGHGQLWTASADETVQVVPETSKPTTVKLPKPITHPVSARAVLPLSLTVVAEPYLVTGAGDVLRTYDISDLDDPTLLGEVDAHWHDVTCIRLWIRKASEPWVVTASLDGTLRKWKLSELIDPSTLPKPAEDPPGIPKGPDALTEEEERELAELMDD</sequence>
<accession>A0A0C2XJH0</accession>
<dbReference type="PROSITE" id="PS00678">
    <property type="entry name" value="WD_REPEATS_1"/>
    <property type="match status" value="2"/>
</dbReference>
<dbReference type="PANTHER" id="PTHR14604">
    <property type="entry name" value="WD40 REPEAT PF20"/>
    <property type="match status" value="1"/>
</dbReference>
<feature type="region of interest" description="Disordered" evidence="4">
    <location>
        <begin position="356"/>
        <end position="390"/>
    </location>
</feature>
<dbReference type="HOGENOM" id="CLU_000288_57_4_1"/>
<organism evidence="5 6">
    <name type="scientific">Amanita muscaria (strain Koide BX008)</name>
    <dbReference type="NCBI Taxonomy" id="946122"/>
    <lineage>
        <taxon>Eukaryota</taxon>
        <taxon>Fungi</taxon>
        <taxon>Dikarya</taxon>
        <taxon>Basidiomycota</taxon>
        <taxon>Agaricomycotina</taxon>
        <taxon>Agaricomycetes</taxon>
        <taxon>Agaricomycetidae</taxon>
        <taxon>Agaricales</taxon>
        <taxon>Pluteineae</taxon>
        <taxon>Amanitaceae</taxon>
        <taxon>Amanita</taxon>
    </lineage>
</organism>
<keyword evidence="6" id="KW-1185">Reference proteome</keyword>
<dbReference type="PROSITE" id="PS50082">
    <property type="entry name" value="WD_REPEATS_2"/>
    <property type="match status" value="2"/>
</dbReference>
<dbReference type="PRINTS" id="PR00320">
    <property type="entry name" value="GPROTEINBRPT"/>
</dbReference>
<dbReference type="STRING" id="946122.A0A0C2XJH0"/>
<dbReference type="InterPro" id="IPR019775">
    <property type="entry name" value="WD40_repeat_CS"/>
</dbReference>
<evidence type="ECO:0000313" key="6">
    <source>
        <dbReference type="Proteomes" id="UP000054549"/>
    </source>
</evidence>
<name>A0A0C2XJH0_AMAMK</name>
<proteinExistence type="predicted"/>
<dbReference type="FunCoup" id="A0A0C2XJH0">
    <property type="interactions" value="183"/>
</dbReference>
<evidence type="ECO:0000256" key="2">
    <source>
        <dbReference type="ARBA" id="ARBA00022737"/>
    </source>
</evidence>
<dbReference type="OrthoDB" id="6262491at2759"/>
<dbReference type="SUPFAM" id="SSF50978">
    <property type="entry name" value="WD40 repeat-like"/>
    <property type="match status" value="1"/>
</dbReference>
<dbReference type="Pfam" id="PF00400">
    <property type="entry name" value="WD40"/>
    <property type="match status" value="3"/>
</dbReference>
<gene>
    <name evidence="5" type="ORF">M378DRAFT_190017</name>
</gene>
<dbReference type="InParanoid" id="A0A0C2XJH0"/>
<dbReference type="EMBL" id="KN818225">
    <property type="protein sequence ID" value="KIL69591.1"/>
    <property type="molecule type" value="Genomic_DNA"/>
</dbReference>
<feature type="compositionally biased region" description="Acidic residues" evidence="4">
    <location>
        <begin position="376"/>
        <end position="390"/>
    </location>
</feature>
<reference evidence="5 6" key="1">
    <citation type="submission" date="2014-04" db="EMBL/GenBank/DDBJ databases">
        <title>Evolutionary Origins and Diversification of the Mycorrhizal Mutualists.</title>
        <authorList>
            <consortium name="DOE Joint Genome Institute"/>
            <consortium name="Mycorrhizal Genomics Consortium"/>
            <person name="Kohler A."/>
            <person name="Kuo A."/>
            <person name="Nagy L.G."/>
            <person name="Floudas D."/>
            <person name="Copeland A."/>
            <person name="Barry K.W."/>
            <person name="Cichocki N."/>
            <person name="Veneault-Fourrey C."/>
            <person name="LaButti K."/>
            <person name="Lindquist E.A."/>
            <person name="Lipzen A."/>
            <person name="Lundell T."/>
            <person name="Morin E."/>
            <person name="Murat C."/>
            <person name="Riley R."/>
            <person name="Ohm R."/>
            <person name="Sun H."/>
            <person name="Tunlid A."/>
            <person name="Henrissat B."/>
            <person name="Grigoriev I.V."/>
            <person name="Hibbett D.S."/>
            <person name="Martin F."/>
        </authorList>
    </citation>
    <scope>NUCLEOTIDE SEQUENCE [LARGE SCALE GENOMIC DNA]</scope>
    <source>
        <strain evidence="5 6">Koide BX008</strain>
    </source>
</reference>
<dbReference type="Gene3D" id="2.130.10.10">
    <property type="entry name" value="YVTN repeat-like/Quinoprotein amine dehydrogenase"/>
    <property type="match status" value="2"/>
</dbReference>
<protein>
    <submittedName>
        <fullName evidence="5">Uncharacterized protein</fullName>
    </submittedName>
</protein>
<dbReference type="SMART" id="SM00320">
    <property type="entry name" value="WD40"/>
    <property type="match status" value="4"/>
</dbReference>
<dbReference type="PROSITE" id="PS50294">
    <property type="entry name" value="WD_REPEATS_REGION"/>
    <property type="match status" value="1"/>
</dbReference>
<dbReference type="InterPro" id="IPR001680">
    <property type="entry name" value="WD40_rpt"/>
</dbReference>
<keyword evidence="1 3" id="KW-0853">WD repeat</keyword>
<evidence type="ECO:0000313" key="5">
    <source>
        <dbReference type="EMBL" id="KIL69591.1"/>
    </source>
</evidence>
<dbReference type="InterPro" id="IPR015943">
    <property type="entry name" value="WD40/YVTN_repeat-like_dom_sf"/>
</dbReference>
<evidence type="ECO:0000256" key="4">
    <source>
        <dbReference type="SAM" id="MobiDB-lite"/>
    </source>
</evidence>
<dbReference type="AlphaFoldDB" id="A0A0C2XJH0"/>
<dbReference type="InterPro" id="IPR036322">
    <property type="entry name" value="WD40_repeat_dom_sf"/>
</dbReference>
<dbReference type="InterPro" id="IPR020472">
    <property type="entry name" value="WD40_PAC1"/>
</dbReference>
<keyword evidence="2" id="KW-0677">Repeat</keyword>
<dbReference type="InterPro" id="IPR050995">
    <property type="entry name" value="WD-F-box_domain-protein"/>
</dbReference>
<feature type="repeat" description="WD" evidence="3">
    <location>
        <begin position="121"/>
        <end position="156"/>
    </location>
</feature>
<feature type="repeat" description="WD" evidence="3">
    <location>
        <begin position="73"/>
        <end position="120"/>
    </location>
</feature>
<dbReference type="Proteomes" id="UP000054549">
    <property type="component" value="Unassembled WGS sequence"/>
</dbReference>